<comment type="caution">
    <text evidence="2">The sequence shown here is derived from an EMBL/GenBank/DDBJ whole genome shotgun (WGS) entry which is preliminary data.</text>
</comment>
<reference evidence="2 3" key="1">
    <citation type="submission" date="2014-09" db="EMBL/GenBank/DDBJ databases">
        <title>Genome sequences of Lysobacter dokdonensis DS-58.</title>
        <authorList>
            <person name="Kim J.F."/>
            <person name="Kwak M.-J."/>
        </authorList>
    </citation>
    <scope>NUCLEOTIDE SEQUENCE [LARGE SCALE GENOMIC DNA]</scope>
    <source>
        <strain evidence="2 3">DS-58</strain>
    </source>
</reference>
<keyword evidence="3" id="KW-1185">Reference proteome</keyword>
<organism evidence="2 3">
    <name type="scientific">Lysobacter dokdonensis DS-58</name>
    <dbReference type="NCBI Taxonomy" id="1300345"/>
    <lineage>
        <taxon>Bacteria</taxon>
        <taxon>Pseudomonadati</taxon>
        <taxon>Pseudomonadota</taxon>
        <taxon>Gammaproteobacteria</taxon>
        <taxon>Lysobacterales</taxon>
        <taxon>Lysobacteraceae</taxon>
        <taxon>Noviluteimonas</taxon>
    </lineage>
</organism>
<dbReference type="PATRIC" id="fig|1300345.3.peg.76"/>
<keyword evidence="1" id="KW-0732">Signal</keyword>
<evidence type="ECO:0000313" key="3">
    <source>
        <dbReference type="Proteomes" id="UP000030518"/>
    </source>
</evidence>
<evidence type="ECO:0008006" key="4">
    <source>
        <dbReference type="Google" id="ProtNLM"/>
    </source>
</evidence>
<accession>A0A0A2X4S2</accession>
<dbReference type="PROSITE" id="PS51257">
    <property type="entry name" value="PROKAR_LIPOPROTEIN"/>
    <property type="match status" value="1"/>
</dbReference>
<protein>
    <recommendedName>
        <fullName evidence="4">DUF2059 domain-containing protein</fullName>
    </recommendedName>
</protein>
<sequence>MRIFDRSIHFLAGLALAFACTTPAFADDVPPAAPVQAPAQQAGIDRLLVLLKVREHSEEAIAELRPKFETVAEPQRTCIVETFSADMLFDTMRTHYEALFGAPGTADQTVAFFESSAGRKMLTAIEGGAREGNDILASLDKKELAQVERFMTTPAGEVFLTVNKRLPELTQASVKTIVQQVTAKCGPPQKS</sequence>
<dbReference type="STRING" id="1300345.LF41_750"/>
<feature type="signal peptide" evidence="1">
    <location>
        <begin position="1"/>
        <end position="26"/>
    </location>
</feature>
<dbReference type="EMBL" id="JRKJ01000002">
    <property type="protein sequence ID" value="KGQ20214.1"/>
    <property type="molecule type" value="Genomic_DNA"/>
</dbReference>
<dbReference type="RefSeq" id="WP_036164356.1">
    <property type="nucleotide sequence ID" value="NZ_JRKJ01000002.1"/>
</dbReference>
<name>A0A0A2X4S2_9GAMM</name>
<feature type="chain" id="PRO_5001996882" description="DUF2059 domain-containing protein" evidence="1">
    <location>
        <begin position="27"/>
        <end position="191"/>
    </location>
</feature>
<dbReference type="AlphaFoldDB" id="A0A0A2X4S2"/>
<evidence type="ECO:0000313" key="2">
    <source>
        <dbReference type="EMBL" id="KGQ20214.1"/>
    </source>
</evidence>
<gene>
    <name evidence="2" type="ORF">LF41_750</name>
</gene>
<evidence type="ECO:0000256" key="1">
    <source>
        <dbReference type="SAM" id="SignalP"/>
    </source>
</evidence>
<dbReference type="Proteomes" id="UP000030518">
    <property type="component" value="Unassembled WGS sequence"/>
</dbReference>
<proteinExistence type="predicted"/>